<dbReference type="Gene3D" id="3.30.40.10">
    <property type="entry name" value="Zinc/RING finger domain, C3HC4 (zinc finger)"/>
    <property type="match status" value="1"/>
</dbReference>
<evidence type="ECO:0000256" key="8">
    <source>
        <dbReference type="PROSITE-ProRule" id="PRU00175"/>
    </source>
</evidence>
<evidence type="ECO:0000256" key="5">
    <source>
        <dbReference type="ARBA" id="ARBA00022771"/>
    </source>
</evidence>
<dbReference type="PROSITE" id="PS50089">
    <property type="entry name" value="ZF_RING_2"/>
    <property type="match status" value="1"/>
</dbReference>
<evidence type="ECO:0000313" key="11">
    <source>
        <dbReference type="EMBL" id="QCE05302.1"/>
    </source>
</evidence>
<dbReference type="InterPro" id="IPR001841">
    <property type="entry name" value="Znf_RING"/>
</dbReference>
<keyword evidence="3" id="KW-0808">Transferase</keyword>
<dbReference type="PANTHER" id="PTHR46463:SF68">
    <property type="entry name" value="E3 UBIQUITIN-PROTEIN LIGASE RHF2A-LIKE ISOFORM X1"/>
    <property type="match status" value="1"/>
</dbReference>
<dbReference type="Pfam" id="PF13639">
    <property type="entry name" value="zf-RING_2"/>
    <property type="match status" value="1"/>
</dbReference>
<protein>
    <recommendedName>
        <fullName evidence="2">RING-type E3 ubiquitin transferase</fullName>
        <ecNumber evidence="2">2.3.2.27</ecNumber>
    </recommendedName>
</protein>
<dbReference type="PANTHER" id="PTHR46463">
    <property type="entry name" value="ZINC FINGER, RING/FYVE/PHD-TYPE"/>
    <property type="match status" value="1"/>
</dbReference>
<dbReference type="FunFam" id="3.30.40.10:FF:000705">
    <property type="entry name" value="E3 ubiquitin-protein ligase RHF2A isoform X1"/>
    <property type="match status" value="1"/>
</dbReference>
<evidence type="ECO:0000256" key="4">
    <source>
        <dbReference type="ARBA" id="ARBA00022723"/>
    </source>
</evidence>
<evidence type="ECO:0000313" key="12">
    <source>
        <dbReference type="Proteomes" id="UP000501690"/>
    </source>
</evidence>
<gene>
    <name evidence="11" type="ORF">DEO72_LG9g305</name>
</gene>
<accession>A0A4D6MXD7</accession>
<evidence type="ECO:0000256" key="9">
    <source>
        <dbReference type="SAM" id="MobiDB-lite"/>
    </source>
</evidence>
<evidence type="ECO:0000256" key="7">
    <source>
        <dbReference type="ARBA" id="ARBA00022833"/>
    </source>
</evidence>
<name>A0A4D6MXD7_VIGUN</name>
<sequence length="468" mass="51533">MVDNKGQGFKLWSWFHRDSLTLREIAEKFSRICSKPRYILVLAKIVVIKHFLKPSANEIAIVTAISRTLGSRSQFSTTSRIFKKYVQQNSLVTFYGKVPEMGGKTESRLTSAAAFVEGGIQDACDDSCSICLENFSKSDPATVTNCRHDFHLQCILEWCQRSSQCPMCWQAISLKDATSQELLEAVEQERSLRNMPSRNASIFHLSQHEFQRLPVERDSDIEERILRHLAAAASMRRAHPLGRRESQRSRSSSLGNVHSFVYATHPSAPPSVTGGGSEPAAIPAGNPSAPLIFDGTQQSSPQQRPLVQTRSSSFTSASTVPTTNLQRAHSNGSFASHSLPASHDEPQPSEQSFSDSLLSKFNAVSMRYKESISKGTRGWKERLFSPNSSVSELGSEVRRELNAKIASVSRLIERLETARENKNAAGTSVSNHSVAETSNNQNNVEVHGENSFPGSNSSATFSAVPDSK</sequence>
<reference evidence="11 12" key="1">
    <citation type="submission" date="2019-04" db="EMBL/GenBank/DDBJ databases">
        <title>An improved genome assembly and genetic linkage map for asparagus bean, Vigna unguiculata ssp. sesquipedialis.</title>
        <authorList>
            <person name="Xia Q."/>
            <person name="Zhang R."/>
            <person name="Dong Y."/>
        </authorList>
    </citation>
    <scope>NUCLEOTIDE SEQUENCE [LARGE SCALE GENOMIC DNA]</scope>
    <source>
        <tissue evidence="11">Leaf</tissue>
    </source>
</reference>
<proteinExistence type="predicted"/>
<dbReference type="SUPFAM" id="SSF57850">
    <property type="entry name" value="RING/U-box"/>
    <property type="match status" value="1"/>
</dbReference>
<keyword evidence="12" id="KW-1185">Reference proteome</keyword>
<keyword evidence="7" id="KW-0862">Zinc</keyword>
<evidence type="ECO:0000256" key="2">
    <source>
        <dbReference type="ARBA" id="ARBA00012483"/>
    </source>
</evidence>
<dbReference type="GO" id="GO:0061630">
    <property type="term" value="F:ubiquitin protein ligase activity"/>
    <property type="evidence" value="ECO:0007669"/>
    <property type="project" value="UniProtKB-EC"/>
</dbReference>
<feature type="compositionally biased region" description="Polar residues" evidence="9">
    <location>
        <begin position="452"/>
        <end position="461"/>
    </location>
</feature>
<organism evidence="11 12">
    <name type="scientific">Vigna unguiculata</name>
    <name type="common">Cowpea</name>
    <dbReference type="NCBI Taxonomy" id="3917"/>
    <lineage>
        <taxon>Eukaryota</taxon>
        <taxon>Viridiplantae</taxon>
        <taxon>Streptophyta</taxon>
        <taxon>Embryophyta</taxon>
        <taxon>Tracheophyta</taxon>
        <taxon>Spermatophyta</taxon>
        <taxon>Magnoliopsida</taxon>
        <taxon>eudicotyledons</taxon>
        <taxon>Gunneridae</taxon>
        <taxon>Pentapetalae</taxon>
        <taxon>rosids</taxon>
        <taxon>fabids</taxon>
        <taxon>Fabales</taxon>
        <taxon>Fabaceae</taxon>
        <taxon>Papilionoideae</taxon>
        <taxon>50 kb inversion clade</taxon>
        <taxon>NPAAA clade</taxon>
        <taxon>indigoferoid/millettioid clade</taxon>
        <taxon>Phaseoleae</taxon>
        <taxon>Vigna</taxon>
    </lineage>
</organism>
<evidence type="ECO:0000256" key="3">
    <source>
        <dbReference type="ARBA" id="ARBA00022679"/>
    </source>
</evidence>
<dbReference type="EC" id="2.3.2.27" evidence="2"/>
<evidence type="ECO:0000259" key="10">
    <source>
        <dbReference type="PROSITE" id="PS50089"/>
    </source>
</evidence>
<feature type="domain" description="RING-type" evidence="10">
    <location>
        <begin position="128"/>
        <end position="168"/>
    </location>
</feature>
<dbReference type="AlphaFoldDB" id="A0A4D6MXD7"/>
<evidence type="ECO:0000256" key="6">
    <source>
        <dbReference type="ARBA" id="ARBA00022786"/>
    </source>
</evidence>
<dbReference type="SMART" id="SM00184">
    <property type="entry name" value="RING"/>
    <property type="match status" value="1"/>
</dbReference>
<evidence type="ECO:0000256" key="1">
    <source>
        <dbReference type="ARBA" id="ARBA00000900"/>
    </source>
</evidence>
<keyword evidence="4" id="KW-0479">Metal-binding</keyword>
<dbReference type="Proteomes" id="UP000501690">
    <property type="component" value="Linkage Group LG9"/>
</dbReference>
<feature type="compositionally biased region" description="Polar residues" evidence="9">
    <location>
        <begin position="295"/>
        <end position="336"/>
    </location>
</feature>
<feature type="region of interest" description="Disordered" evidence="9">
    <location>
        <begin position="265"/>
        <end position="355"/>
    </location>
</feature>
<dbReference type="GO" id="GO:0008270">
    <property type="term" value="F:zinc ion binding"/>
    <property type="evidence" value="ECO:0007669"/>
    <property type="project" value="UniProtKB-KW"/>
</dbReference>
<dbReference type="InterPro" id="IPR013083">
    <property type="entry name" value="Znf_RING/FYVE/PHD"/>
</dbReference>
<feature type="region of interest" description="Disordered" evidence="9">
    <location>
        <begin position="421"/>
        <end position="468"/>
    </location>
</feature>
<keyword evidence="6" id="KW-0833">Ubl conjugation pathway</keyword>
<feature type="compositionally biased region" description="Polar residues" evidence="9">
    <location>
        <begin position="424"/>
        <end position="444"/>
    </location>
</feature>
<dbReference type="EMBL" id="CP039353">
    <property type="protein sequence ID" value="QCE05302.1"/>
    <property type="molecule type" value="Genomic_DNA"/>
</dbReference>
<comment type="catalytic activity">
    <reaction evidence="1">
        <text>S-ubiquitinyl-[E2 ubiquitin-conjugating enzyme]-L-cysteine + [acceptor protein]-L-lysine = [E2 ubiquitin-conjugating enzyme]-L-cysteine + N(6)-ubiquitinyl-[acceptor protein]-L-lysine.</text>
        <dbReference type="EC" id="2.3.2.27"/>
    </reaction>
</comment>
<feature type="region of interest" description="Disordered" evidence="9">
    <location>
        <begin position="234"/>
        <end position="253"/>
    </location>
</feature>
<keyword evidence="5 8" id="KW-0863">Zinc-finger</keyword>